<keyword evidence="4" id="KW-0732">Signal</keyword>
<dbReference type="Gene3D" id="2.40.10.10">
    <property type="entry name" value="Trypsin-like serine proteases"/>
    <property type="match status" value="1"/>
</dbReference>
<keyword evidence="2" id="KW-0720">Serine protease</keyword>
<keyword evidence="2" id="KW-0645">Protease</keyword>
<evidence type="ECO:0000256" key="2">
    <source>
        <dbReference type="RuleBase" id="RU363034"/>
    </source>
</evidence>
<evidence type="ECO:0000313" key="6">
    <source>
        <dbReference type="Proteomes" id="UP000694888"/>
    </source>
</evidence>
<evidence type="ECO:0000313" key="7">
    <source>
        <dbReference type="RefSeq" id="XP_012934877.1"/>
    </source>
</evidence>
<dbReference type="Pfam" id="PF00089">
    <property type="entry name" value="Trypsin"/>
    <property type="match status" value="1"/>
</dbReference>
<keyword evidence="6" id="KW-1185">Reference proteome</keyword>
<dbReference type="InterPro" id="IPR033116">
    <property type="entry name" value="TRYPSIN_SER"/>
</dbReference>
<dbReference type="InterPro" id="IPR001254">
    <property type="entry name" value="Trypsin_dom"/>
</dbReference>
<dbReference type="Proteomes" id="UP000694888">
    <property type="component" value="Unplaced"/>
</dbReference>
<dbReference type="PRINTS" id="PR00722">
    <property type="entry name" value="CHYMOTRYPSIN"/>
</dbReference>
<sequence length="380" mass="40997">MASENIIIAVIICLVSTHVDNVIGQTLDPECSANCQRMNVFLGRHWNNFLPQCLSSCPVVNTVLPTTMTSTTTTVRTFPTTIRRIITTPTTTRPTTTTTTPTTTTTTPTTTTRPTTTTTMPTTPEDLSNLECGIRPSFSRYKIVGGTQAEECEYPWVVGVSVGTRFCGGSIVGRRYVITAAHCVRYKYGPVVSPGQVLVRYGSSSLGNLKVMTVSKIDSHPQHSSGINDYDIAVLTLSSDLGYNNCVSPICLPAVNSLPPTGTICTAAGWGTNFYGGKSLITNLQEVDLPIVNQQTCSNSYGTRYVNDLKFCAGNFTSGGVDTCQGDSGGPLMQMIRGRYYLQGIVSFGSGCGRAYYPGIYTRVAQPFILDFIKKAINRA</sequence>
<evidence type="ECO:0000256" key="3">
    <source>
        <dbReference type="SAM" id="MobiDB-lite"/>
    </source>
</evidence>
<evidence type="ECO:0000259" key="5">
    <source>
        <dbReference type="PROSITE" id="PS50240"/>
    </source>
</evidence>
<dbReference type="GeneID" id="101855469"/>
<dbReference type="InterPro" id="IPR018114">
    <property type="entry name" value="TRYPSIN_HIS"/>
</dbReference>
<dbReference type="PANTHER" id="PTHR24252">
    <property type="entry name" value="ACROSIN-RELATED"/>
    <property type="match status" value="1"/>
</dbReference>
<dbReference type="RefSeq" id="XP_012934877.1">
    <property type="nucleotide sequence ID" value="XM_013079423.2"/>
</dbReference>
<dbReference type="CDD" id="cd00190">
    <property type="entry name" value="Tryp_SPc"/>
    <property type="match status" value="1"/>
</dbReference>
<dbReference type="InterPro" id="IPR043504">
    <property type="entry name" value="Peptidase_S1_PA_chymotrypsin"/>
</dbReference>
<keyword evidence="1" id="KW-1015">Disulfide bond</keyword>
<dbReference type="PANTHER" id="PTHR24252:SF7">
    <property type="entry name" value="HYALIN"/>
    <property type="match status" value="1"/>
</dbReference>
<dbReference type="PROSITE" id="PS00134">
    <property type="entry name" value="TRYPSIN_HIS"/>
    <property type="match status" value="1"/>
</dbReference>
<dbReference type="SMART" id="SM00020">
    <property type="entry name" value="Tryp_SPc"/>
    <property type="match status" value="1"/>
</dbReference>
<dbReference type="SUPFAM" id="SSF50494">
    <property type="entry name" value="Trypsin-like serine proteases"/>
    <property type="match status" value="1"/>
</dbReference>
<accession>A0ABM0ZUS3</accession>
<gene>
    <name evidence="7" type="primary">LOC101855469</name>
</gene>
<dbReference type="InterPro" id="IPR001314">
    <property type="entry name" value="Peptidase_S1A"/>
</dbReference>
<feature type="region of interest" description="Disordered" evidence="3">
    <location>
        <begin position="91"/>
        <end position="127"/>
    </location>
</feature>
<protein>
    <submittedName>
        <fullName evidence="7">Trypsin-1</fullName>
    </submittedName>
</protein>
<dbReference type="PROSITE" id="PS00135">
    <property type="entry name" value="TRYPSIN_SER"/>
    <property type="match status" value="1"/>
</dbReference>
<proteinExistence type="predicted"/>
<feature type="compositionally biased region" description="Low complexity" evidence="3">
    <location>
        <begin position="91"/>
        <end position="124"/>
    </location>
</feature>
<dbReference type="PROSITE" id="PS50240">
    <property type="entry name" value="TRYPSIN_DOM"/>
    <property type="match status" value="1"/>
</dbReference>
<name>A0ABM0ZUS3_APLCA</name>
<reference evidence="7" key="1">
    <citation type="submission" date="2025-08" db="UniProtKB">
        <authorList>
            <consortium name="RefSeq"/>
        </authorList>
    </citation>
    <scope>IDENTIFICATION</scope>
</reference>
<feature type="chain" id="PRO_5047000613" evidence="4">
    <location>
        <begin position="25"/>
        <end position="380"/>
    </location>
</feature>
<feature type="domain" description="Peptidase S1" evidence="5">
    <location>
        <begin position="143"/>
        <end position="378"/>
    </location>
</feature>
<evidence type="ECO:0000256" key="1">
    <source>
        <dbReference type="ARBA" id="ARBA00023157"/>
    </source>
</evidence>
<evidence type="ECO:0000256" key="4">
    <source>
        <dbReference type="SAM" id="SignalP"/>
    </source>
</evidence>
<dbReference type="InterPro" id="IPR009003">
    <property type="entry name" value="Peptidase_S1_PA"/>
</dbReference>
<keyword evidence="2" id="KW-0378">Hydrolase</keyword>
<organism evidence="6 7">
    <name type="scientific">Aplysia californica</name>
    <name type="common">California sea hare</name>
    <dbReference type="NCBI Taxonomy" id="6500"/>
    <lineage>
        <taxon>Eukaryota</taxon>
        <taxon>Metazoa</taxon>
        <taxon>Spiralia</taxon>
        <taxon>Lophotrochozoa</taxon>
        <taxon>Mollusca</taxon>
        <taxon>Gastropoda</taxon>
        <taxon>Heterobranchia</taxon>
        <taxon>Euthyneura</taxon>
        <taxon>Tectipleura</taxon>
        <taxon>Aplysiida</taxon>
        <taxon>Aplysioidea</taxon>
        <taxon>Aplysiidae</taxon>
        <taxon>Aplysia</taxon>
    </lineage>
</organism>
<feature type="signal peptide" evidence="4">
    <location>
        <begin position="1"/>
        <end position="24"/>
    </location>
</feature>